<dbReference type="Pfam" id="PF05456">
    <property type="entry name" value="eIF_4EBP"/>
    <property type="match status" value="2"/>
</dbReference>
<proteinExistence type="inferred from homology"/>
<dbReference type="GO" id="GO:0005737">
    <property type="term" value="C:cytoplasm"/>
    <property type="evidence" value="ECO:0007669"/>
    <property type="project" value="TreeGrafter"/>
</dbReference>
<dbReference type="AlphaFoldDB" id="A0A0M5J173"/>
<comment type="similarity">
    <text evidence="1">Belongs to the eIF4E-binding protein family.</text>
</comment>
<dbReference type="PANTHER" id="PTHR12669:SF12">
    <property type="entry name" value="EUKARYOTIC TRANSLATION INITIATION FACTOR 4E-BINDING PROTEIN"/>
    <property type="match status" value="1"/>
</dbReference>
<evidence type="ECO:0000256" key="2">
    <source>
        <dbReference type="ARBA" id="ARBA00022845"/>
    </source>
</evidence>
<evidence type="ECO:0000313" key="5">
    <source>
        <dbReference type="Proteomes" id="UP000494163"/>
    </source>
</evidence>
<gene>
    <name evidence="4" type="ORF">Dbus_chr2Lg491</name>
</gene>
<dbReference type="SMR" id="A0A0M5J173"/>
<sequence>MTKTKKIIVSDPMQMPEVYSSTPGGTIYSTTPGGTKLIYERAFMKNLRASPLSQTPPNNIPSCLMRGTPRTPFRKCVPVPTDLAINHALPMAMAKTKKIVVTDPIQMPEVYSSTPGGTIYSTTPGGTKLIYERAFMKNLRASPLSQTPPNIPSCLMRGTPRTPFRKCVPVPTDLVKQTSSLKIEEQEQFQLEL</sequence>
<name>A0A0M5J173_DROBS</name>
<dbReference type="STRING" id="30019.A0A0M5J173"/>
<reference evidence="4 5" key="1">
    <citation type="submission" date="2015-08" db="EMBL/GenBank/DDBJ databases">
        <title>Ancestral chromatin configuration constrains chromatin evolution on differentiating sex chromosomes in Drosophila.</title>
        <authorList>
            <person name="Zhou Q."/>
            <person name="Bachtrog D."/>
        </authorList>
    </citation>
    <scope>NUCLEOTIDE SEQUENCE [LARGE SCALE GENOMIC DNA]</scope>
    <source>
        <tissue evidence="4">Whole larvae</tissue>
    </source>
</reference>
<dbReference type="GO" id="GO:0045947">
    <property type="term" value="P:negative regulation of translational initiation"/>
    <property type="evidence" value="ECO:0007669"/>
    <property type="project" value="InterPro"/>
</dbReference>
<organism evidence="4 5">
    <name type="scientific">Drosophila busckii</name>
    <name type="common">Fruit fly</name>
    <dbReference type="NCBI Taxonomy" id="30019"/>
    <lineage>
        <taxon>Eukaryota</taxon>
        <taxon>Metazoa</taxon>
        <taxon>Ecdysozoa</taxon>
        <taxon>Arthropoda</taxon>
        <taxon>Hexapoda</taxon>
        <taxon>Insecta</taxon>
        <taxon>Pterygota</taxon>
        <taxon>Neoptera</taxon>
        <taxon>Endopterygota</taxon>
        <taxon>Diptera</taxon>
        <taxon>Brachycera</taxon>
        <taxon>Muscomorpha</taxon>
        <taxon>Ephydroidea</taxon>
        <taxon>Drosophilidae</taxon>
        <taxon>Drosophila</taxon>
    </lineage>
</organism>
<dbReference type="InterPro" id="IPR008606">
    <property type="entry name" value="EIF4EBP"/>
</dbReference>
<dbReference type="Proteomes" id="UP000494163">
    <property type="component" value="Chromosome 2L"/>
</dbReference>
<accession>A0A0M5J173</accession>
<keyword evidence="3" id="KW-0652">Protein synthesis inhibitor</keyword>
<evidence type="ECO:0000256" key="1">
    <source>
        <dbReference type="ARBA" id="ARBA00005480"/>
    </source>
</evidence>
<protein>
    <submittedName>
        <fullName evidence="4">Thor</fullName>
    </submittedName>
</protein>
<dbReference type="PANTHER" id="PTHR12669">
    <property type="entry name" value="EUKARYOTIC TRANSLATION INITIATION FACTOR 4E-BINDING PROTEIN"/>
    <property type="match status" value="1"/>
</dbReference>
<keyword evidence="5" id="KW-1185">Reference proteome</keyword>
<dbReference type="OrthoDB" id="19729at2759"/>
<keyword evidence="2" id="KW-0810">Translation regulation</keyword>
<evidence type="ECO:0000313" key="4">
    <source>
        <dbReference type="EMBL" id="ALC38406.1"/>
    </source>
</evidence>
<dbReference type="GO" id="GO:0008190">
    <property type="term" value="F:eukaryotic initiation factor 4E binding"/>
    <property type="evidence" value="ECO:0007669"/>
    <property type="project" value="InterPro"/>
</dbReference>
<evidence type="ECO:0000256" key="3">
    <source>
        <dbReference type="ARBA" id="ARBA00023193"/>
    </source>
</evidence>
<dbReference type="EMBL" id="CP012523">
    <property type="protein sequence ID" value="ALC38406.1"/>
    <property type="molecule type" value="Genomic_DNA"/>
</dbReference>